<dbReference type="Pfam" id="PF00168">
    <property type="entry name" value="C2"/>
    <property type="match status" value="1"/>
</dbReference>
<dbReference type="InterPro" id="IPR035892">
    <property type="entry name" value="C2_domain_sf"/>
</dbReference>
<reference evidence="4" key="1">
    <citation type="submission" date="2016-11" db="UniProtKB">
        <authorList>
            <consortium name="WormBaseParasite"/>
        </authorList>
    </citation>
    <scope>IDENTIFICATION</scope>
</reference>
<dbReference type="GO" id="GO:0030672">
    <property type="term" value="C:synaptic vesicle membrane"/>
    <property type="evidence" value="ECO:0007669"/>
    <property type="project" value="TreeGrafter"/>
</dbReference>
<dbReference type="GO" id="GO:0005886">
    <property type="term" value="C:plasma membrane"/>
    <property type="evidence" value="ECO:0007669"/>
    <property type="project" value="TreeGrafter"/>
</dbReference>
<sequence length="190" mass="22145">MYYVPAEQQIIGFFKKKSNIWHFNNILALTNESLKDVVVNKVIDVKDVVKAKVMKETGCKFVLCELLNHLDFNYILQLTVTVIQAEDLPGMDMSGTSDPYVKLYLLPEKKKKVETKVHRKTLNPVFNETFIFKFSVAFNEITAKTLVFAIYDFDRFSKHDQIGQVSFDLEWKDIAPPPDDKEAVRYQRRK</sequence>
<dbReference type="PANTHER" id="PTHR10024:SF227">
    <property type="entry name" value="SYNAPTOTAGMIN 1"/>
    <property type="match status" value="1"/>
</dbReference>
<dbReference type="PANTHER" id="PTHR10024">
    <property type="entry name" value="SYNAPTOTAGMIN"/>
    <property type="match status" value="1"/>
</dbReference>
<dbReference type="InterPro" id="IPR001565">
    <property type="entry name" value="Synaptotagmin"/>
</dbReference>
<dbReference type="PROSITE" id="PS50004">
    <property type="entry name" value="C2"/>
    <property type="match status" value="1"/>
</dbReference>
<dbReference type="AlphaFoldDB" id="A0A1I7X149"/>
<evidence type="ECO:0000256" key="1">
    <source>
        <dbReference type="ARBA" id="ARBA00022737"/>
    </source>
</evidence>
<dbReference type="GO" id="GO:0048791">
    <property type="term" value="P:calcium ion-regulated exocytosis of neurotransmitter"/>
    <property type="evidence" value="ECO:0007669"/>
    <property type="project" value="TreeGrafter"/>
</dbReference>
<name>A0A1I7X149_HETBA</name>
<evidence type="ECO:0000259" key="2">
    <source>
        <dbReference type="PROSITE" id="PS50004"/>
    </source>
</evidence>
<keyword evidence="3" id="KW-1185">Reference proteome</keyword>
<dbReference type="SUPFAM" id="SSF49562">
    <property type="entry name" value="C2 domain (Calcium/lipid-binding domain, CaLB)"/>
    <property type="match status" value="1"/>
</dbReference>
<dbReference type="GO" id="GO:0048488">
    <property type="term" value="P:synaptic vesicle endocytosis"/>
    <property type="evidence" value="ECO:0007669"/>
    <property type="project" value="TreeGrafter"/>
</dbReference>
<dbReference type="GO" id="GO:0030424">
    <property type="term" value="C:axon"/>
    <property type="evidence" value="ECO:0007669"/>
    <property type="project" value="TreeGrafter"/>
</dbReference>
<accession>A0A1I7X149</accession>
<dbReference type="GO" id="GO:0005544">
    <property type="term" value="F:calcium-dependent phospholipid binding"/>
    <property type="evidence" value="ECO:0007669"/>
    <property type="project" value="TreeGrafter"/>
</dbReference>
<evidence type="ECO:0000313" key="4">
    <source>
        <dbReference type="WBParaSite" id="Hba_11291"/>
    </source>
</evidence>
<feature type="domain" description="C2" evidence="2">
    <location>
        <begin position="62"/>
        <end position="186"/>
    </location>
</feature>
<keyword evidence="1" id="KW-0677">Repeat</keyword>
<dbReference type="PRINTS" id="PR00399">
    <property type="entry name" value="SYNAPTOTAGMN"/>
</dbReference>
<dbReference type="PRINTS" id="PR00360">
    <property type="entry name" value="C2DOMAIN"/>
</dbReference>
<dbReference type="SMART" id="SM00239">
    <property type="entry name" value="C2"/>
    <property type="match status" value="1"/>
</dbReference>
<dbReference type="WBParaSite" id="Hba_11291">
    <property type="protein sequence ID" value="Hba_11291"/>
    <property type="gene ID" value="Hba_11291"/>
</dbReference>
<dbReference type="GO" id="GO:0030276">
    <property type="term" value="F:clathrin binding"/>
    <property type="evidence" value="ECO:0007669"/>
    <property type="project" value="TreeGrafter"/>
</dbReference>
<dbReference type="InterPro" id="IPR000008">
    <property type="entry name" value="C2_dom"/>
</dbReference>
<evidence type="ECO:0000313" key="3">
    <source>
        <dbReference type="Proteomes" id="UP000095283"/>
    </source>
</evidence>
<proteinExistence type="predicted"/>
<dbReference type="Gene3D" id="2.60.40.150">
    <property type="entry name" value="C2 domain"/>
    <property type="match status" value="1"/>
</dbReference>
<dbReference type="GO" id="GO:0000149">
    <property type="term" value="F:SNARE binding"/>
    <property type="evidence" value="ECO:0007669"/>
    <property type="project" value="TreeGrafter"/>
</dbReference>
<dbReference type="Proteomes" id="UP000095283">
    <property type="component" value="Unplaced"/>
</dbReference>
<dbReference type="GO" id="GO:0031045">
    <property type="term" value="C:dense core granule"/>
    <property type="evidence" value="ECO:0007669"/>
    <property type="project" value="TreeGrafter"/>
</dbReference>
<dbReference type="GO" id="GO:0001786">
    <property type="term" value="F:phosphatidylserine binding"/>
    <property type="evidence" value="ECO:0007669"/>
    <property type="project" value="TreeGrafter"/>
</dbReference>
<organism evidence="3 4">
    <name type="scientific">Heterorhabditis bacteriophora</name>
    <name type="common">Entomopathogenic nematode worm</name>
    <dbReference type="NCBI Taxonomy" id="37862"/>
    <lineage>
        <taxon>Eukaryota</taxon>
        <taxon>Metazoa</taxon>
        <taxon>Ecdysozoa</taxon>
        <taxon>Nematoda</taxon>
        <taxon>Chromadorea</taxon>
        <taxon>Rhabditida</taxon>
        <taxon>Rhabditina</taxon>
        <taxon>Rhabditomorpha</taxon>
        <taxon>Strongyloidea</taxon>
        <taxon>Heterorhabditidae</taxon>
        <taxon>Heterorhabditis</taxon>
    </lineage>
</organism>
<protein>
    <submittedName>
        <fullName evidence="4">Synaptotagmin</fullName>
    </submittedName>
</protein>
<dbReference type="GO" id="GO:0005509">
    <property type="term" value="F:calcium ion binding"/>
    <property type="evidence" value="ECO:0007669"/>
    <property type="project" value="TreeGrafter"/>
</dbReference>